<gene>
    <name evidence="9" type="primary">LOC105359426</name>
</gene>
<dbReference type="KEGG" id="csol:105359426"/>
<dbReference type="Gene3D" id="3.40.50.150">
    <property type="entry name" value="Vaccinia Virus protein VP39"/>
    <property type="match status" value="1"/>
</dbReference>
<evidence type="ECO:0000259" key="6">
    <source>
        <dbReference type="Pfam" id="PF05175"/>
    </source>
</evidence>
<dbReference type="InterPro" id="IPR040758">
    <property type="entry name" value="PrmC_N"/>
</dbReference>
<dbReference type="GO" id="GO:0005739">
    <property type="term" value="C:mitochondrion"/>
    <property type="evidence" value="ECO:0007669"/>
    <property type="project" value="TreeGrafter"/>
</dbReference>
<dbReference type="GO" id="GO:0102559">
    <property type="term" value="F:peptide chain release factor N(5)-glutamine methyltransferase activity"/>
    <property type="evidence" value="ECO:0007669"/>
    <property type="project" value="UniProtKB-EC"/>
</dbReference>
<name>A0AAJ6YBG8_9HYME</name>
<dbReference type="InterPro" id="IPR004556">
    <property type="entry name" value="HemK-like"/>
</dbReference>
<keyword evidence="2 9" id="KW-0489">Methyltransferase</keyword>
<dbReference type="Proteomes" id="UP000695007">
    <property type="component" value="Unplaced"/>
</dbReference>
<feature type="domain" description="Methyltransferase small" evidence="6">
    <location>
        <begin position="173"/>
        <end position="266"/>
    </location>
</feature>
<dbReference type="InterPro" id="IPR019874">
    <property type="entry name" value="RF_methyltr_PrmC"/>
</dbReference>
<keyword evidence="8" id="KW-1185">Reference proteome</keyword>
<dbReference type="SUPFAM" id="SSF53335">
    <property type="entry name" value="S-adenosyl-L-methionine-dependent methyltransferases"/>
    <property type="match status" value="1"/>
</dbReference>
<evidence type="ECO:0000256" key="1">
    <source>
        <dbReference type="ARBA" id="ARBA00012771"/>
    </source>
</evidence>
<dbReference type="InterPro" id="IPR007848">
    <property type="entry name" value="Small_mtfrase_dom"/>
</dbReference>
<keyword evidence="3" id="KW-0808">Transferase</keyword>
<dbReference type="CTD" id="51409"/>
<dbReference type="PANTHER" id="PTHR18895">
    <property type="entry name" value="HEMK METHYLTRANSFERASE"/>
    <property type="match status" value="1"/>
</dbReference>
<dbReference type="PANTHER" id="PTHR18895:SF74">
    <property type="entry name" value="MTRF1L RELEASE FACTOR GLUTAMINE METHYLTRANSFERASE"/>
    <property type="match status" value="1"/>
</dbReference>
<organism evidence="8 9">
    <name type="scientific">Ceratosolen solmsi marchali</name>
    <dbReference type="NCBI Taxonomy" id="326594"/>
    <lineage>
        <taxon>Eukaryota</taxon>
        <taxon>Metazoa</taxon>
        <taxon>Ecdysozoa</taxon>
        <taxon>Arthropoda</taxon>
        <taxon>Hexapoda</taxon>
        <taxon>Insecta</taxon>
        <taxon>Pterygota</taxon>
        <taxon>Neoptera</taxon>
        <taxon>Endopterygota</taxon>
        <taxon>Hymenoptera</taxon>
        <taxon>Apocrita</taxon>
        <taxon>Proctotrupomorpha</taxon>
        <taxon>Chalcidoidea</taxon>
        <taxon>Agaonidae</taxon>
        <taxon>Agaoninae</taxon>
        <taxon>Ceratosolen</taxon>
    </lineage>
</organism>
<dbReference type="InterPro" id="IPR050320">
    <property type="entry name" value="N5-glutamine_MTase"/>
</dbReference>
<sequence>MLRHWLKYVSRHSSYLLTSTSIIKSSKICFFFQDIPFRIPLAFMRIYSNNNKKYEKENVTIINMIKYWHQIFEKEKIIEPKKSIEHIIAHVLGISRLTDLSNISTMKLNREQLQKLEGLCQCRLSRMPVQYIIGEWDFRHITLKLEPPIFIPRPETEIIVDISLKRIVSFKNDKCNILEIGCGSGAICLSLLHSHKNINITAIDANSHACELTMRNAQDLQLQDRLILFNAILKNDGLIEKKKNFFKDSINFYNDKFEIIVSNPPYIPTETVFKLQPEIKLYEDVKALDGGHDGLKLILSILKYASEALKIGGFLILEVDFNHPERIEFFIKQNYVNKLKLEYVHKDFANKDRFVEILKIG</sequence>
<proteinExistence type="predicted"/>
<evidence type="ECO:0000256" key="4">
    <source>
        <dbReference type="ARBA" id="ARBA00022691"/>
    </source>
</evidence>
<accession>A0AAJ6YBG8</accession>
<evidence type="ECO:0000256" key="5">
    <source>
        <dbReference type="ARBA" id="ARBA00048391"/>
    </source>
</evidence>
<dbReference type="CDD" id="cd02440">
    <property type="entry name" value="AdoMet_MTases"/>
    <property type="match status" value="1"/>
</dbReference>
<dbReference type="Gene3D" id="1.10.8.10">
    <property type="entry name" value="DNA helicase RuvA subunit, C-terminal domain"/>
    <property type="match status" value="1"/>
</dbReference>
<dbReference type="GeneID" id="105359426"/>
<keyword evidence="4" id="KW-0949">S-adenosyl-L-methionine</keyword>
<dbReference type="Pfam" id="PF17827">
    <property type="entry name" value="PrmC_N"/>
    <property type="match status" value="1"/>
</dbReference>
<evidence type="ECO:0000256" key="3">
    <source>
        <dbReference type="ARBA" id="ARBA00022679"/>
    </source>
</evidence>
<dbReference type="PROSITE" id="PS00092">
    <property type="entry name" value="N6_MTASE"/>
    <property type="match status" value="1"/>
</dbReference>
<dbReference type="NCBIfam" id="TIGR03534">
    <property type="entry name" value="RF_mod_PrmC"/>
    <property type="match status" value="1"/>
</dbReference>
<feature type="domain" description="Release factor glutamine methyltransferase N-terminal" evidence="7">
    <location>
        <begin position="65"/>
        <end position="134"/>
    </location>
</feature>
<dbReference type="InterPro" id="IPR029063">
    <property type="entry name" value="SAM-dependent_MTases_sf"/>
</dbReference>
<dbReference type="EC" id="2.1.1.297" evidence="1"/>
<dbReference type="Pfam" id="PF05175">
    <property type="entry name" value="MTS"/>
    <property type="match status" value="1"/>
</dbReference>
<evidence type="ECO:0000259" key="7">
    <source>
        <dbReference type="Pfam" id="PF17827"/>
    </source>
</evidence>
<dbReference type="GO" id="GO:0032259">
    <property type="term" value="P:methylation"/>
    <property type="evidence" value="ECO:0007669"/>
    <property type="project" value="UniProtKB-KW"/>
</dbReference>
<evidence type="ECO:0000313" key="9">
    <source>
        <dbReference type="RefSeq" id="XP_011494335.1"/>
    </source>
</evidence>
<comment type="catalytic activity">
    <reaction evidence="5">
        <text>L-glutaminyl-[peptide chain release factor] + S-adenosyl-L-methionine = N(5)-methyl-L-glutaminyl-[peptide chain release factor] + S-adenosyl-L-homocysteine + H(+)</text>
        <dbReference type="Rhea" id="RHEA:42896"/>
        <dbReference type="Rhea" id="RHEA-COMP:10271"/>
        <dbReference type="Rhea" id="RHEA-COMP:10272"/>
        <dbReference type="ChEBI" id="CHEBI:15378"/>
        <dbReference type="ChEBI" id="CHEBI:30011"/>
        <dbReference type="ChEBI" id="CHEBI:57856"/>
        <dbReference type="ChEBI" id="CHEBI:59789"/>
        <dbReference type="ChEBI" id="CHEBI:61891"/>
        <dbReference type="EC" id="2.1.1.297"/>
    </reaction>
</comment>
<reference evidence="9" key="1">
    <citation type="submission" date="2025-08" db="UniProtKB">
        <authorList>
            <consortium name="RefSeq"/>
        </authorList>
    </citation>
    <scope>IDENTIFICATION</scope>
</reference>
<dbReference type="NCBIfam" id="TIGR00536">
    <property type="entry name" value="hemK_fam"/>
    <property type="match status" value="1"/>
</dbReference>
<evidence type="ECO:0000313" key="8">
    <source>
        <dbReference type="Proteomes" id="UP000695007"/>
    </source>
</evidence>
<dbReference type="RefSeq" id="XP_011494335.1">
    <property type="nucleotide sequence ID" value="XM_011496033.1"/>
</dbReference>
<protein>
    <recommendedName>
        <fullName evidence="1">peptide chain release factor N(5)-glutamine methyltransferase</fullName>
        <ecNumber evidence="1">2.1.1.297</ecNumber>
    </recommendedName>
</protein>
<dbReference type="AlphaFoldDB" id="A0AAJ6YBG8"/>
<dbReference type="InterPro" id="IPR002052">
    <property type="entry name" value="DNA_methylase_N6_adenine_CS"/>
</dbReference>
<dbReference type="GO" id="GO:0003676">
    <property type="term" value="F:nucleic acid binding"/>
    <property type="evidence" value="ECO:0007669"/>
    <property type="project" value="InterPro"/>
</dbReference>
<evidence type="ECO:0000256" key="2">
    <source>
        <dbReference type="ARBA" id="ARBA00022603"/>
    </source>
</evidence>